<protein>
    <submittedName>
        <fullName evidence="5">Hydrogenase 3 maturation endopeptidase HyCI</fullName>
    </submittedName>
</protein>
<dbReference type="InterPro" id="IPR023430">
    <property type="entry name" value="Pept_HybD-like_dom_sf"/>
</dbReference>
<dbReference type="Pfam" id="PF01750">
    <property type="entry name" value="HycI"/>
    <property type="match status" value="1"/>
</dbReference>
<dbReference type="CDD" id="cd06067">
    <property type="entry name" value="H2MP_MemB-H2evol"/>
    <property type="match status" value="1"/>
</dbReference>
<dbReference type="PANTHER" id="PTHR30302">
    <property type="entry name" value="HYDROGENASE 1 MATURATION PROTEASE"/>
    <property type="match status" value="1"/>
</dbReference>
<dbReference type="OrthoDB" id="17604at2157"/>
<proteinExistence type="inferred from homology"/>
<sequence>MSEDLKIRIKEALKGKFMVICIGNELRGDDGVGIYIGRRIKNALVTEFPESYIHRIRDERPESILFIDAVDFGGEPGSIIFSELKEIPSAISTHKLPLSLLIKILEEEGIKTRAYILGVQPKNIELGENLSPEVRRSAEMLISILRHII</sequence>
<dbReference type="GO" id="GO:0016485">
    <property type="term" value="P:protein processing"/>
    <property type="evidence" value="ECO:0007669"/>
    <property type="project" value="TreeGrafter"/>
</dbReference>
<keyword evidence="7" id="KW-1185">Reference proteome</keyword>
<dbReference type="GO" id="GO:0008047">
    <property type="term" value="F:enzyme activator activity"/>
    <property type="evidence" value="ECO:0007669"/>
    <property type="project" value="InterPro"/>
</dbReference>
<dbReference type="InterPro" id="IPR004420">
    <property type="entry name" value="Pept_A31_hyd_mat_HycI"/>
</dbReference>
<dbReference type="NCBIfam" id="TIGR00072">
    <property type="entry name" value="hydrog_prot"/>
    <property type="match status" value="1"/>
</dbReference>
<dbReference type="Proteomes" id="UP000316217">
    <property type="component" value="Unassembled WGS sequence"/>
</dbReference>
<name>A0A429GJS4_9CREN</name>
<dbReference type="GO" id="GO:0004190">
    <property type="term" value="F:aspartic-type endopeptidase activity"/>
    <property type="evidence" value="ECO:0007669"/>
    <property type="project" value="UniProtKB-KW"/>
</dbReference>
<organism evidence="5 7">
    <name type="scientific">Candidatus Methanodesulfokora washburnensis</name>
    <dbReference type="NCBI Taxonomy" id="2478471"/>
    <lineage>
        <taxon>Archaea</taxon>
        <taxon>Thermoproteota</taxon>
        <taxon>Candidatus Korarchaeia</taxon>
        <taxon>Candidatus Korarchaeia incertae sedis</taxon>
        <taxon>Candidatus Methanodesulfokora</taxon>
    </lineage>
</organism>
<keyword evidence="2" id="KW-0645">Protease</keyword>
<evidence type="ECO:0000256" key="4">
    <source>
        <dbReference type="ARBA" id="ARBA00022801"/>
    </source>
</evidence>
<comment type="similarity">
    <text evidence="1">Belongs to the peptidase A31 family.</text>
</comment>
<gene>
    <name evidence="5" type="ORF">D6D85_08685</name>
    <name evidence="6" type="ORF">EF810_01130</name>
</gene>
<dbReference type="EMBL" id="RCOS01000100">
    <property type="protein sequence ID" value="RSN74104.1"/>
    <property type="molecule type" value="Genomic_DNA"/>
</dbReference>
<dbReference type="Proteomes" id="UP000277582">
    <property type="component" value="Unassembled WGS sequence"/>
</dbReference>
<evidence type="ECO:0000256" key="2">
    <source>
        <dbReference type="ARBA" id="ARBA00022670"/>
    </source>
</evidence>
<dbReference type="AlphaFoldDB" id="A0A429GJS4"/>
<reference evidence="6 8" key="2">
    <citation type="journal article" date="2019" name="Nat. Microbiol.">
        <title>Wide diversity of methane and short-chain alkane metabolisms in uncultured archaea.</title>
        <authorList>
            <person name="Borrel G."/>
            <person name="Adam P.S."/>
            <person name="McKay L.J."/>
            <person name="Chen L.X."/>
            <person name="Sierra-Garcia I.N."/>
            <person name="Sieber C.M."/>
            <person name="Letourneur Q."/>
            <person name="Ghozlane A."/>
            <person name="Andersen G.L."/>
            <person name="Li W.J."/>
            <person name="Hallam S.J."/>
            <person name="Muyzer G."/>
            <person name="de Oliveira V.M."/>
            <person name="Inskeep W.P."/>
            <person name="Banfield J.F."/>
            <person name="Gribaldo S."/>
        </authorList>
    </citation>
    <scope>NUCLEOTIDE SEQUENCE [LARGE SCALE GENOMIC DNA]</scope>
    <source>
        <strain evidence="6">NM4</strain>
    </source>
</reference>
<dbReference type="SUPFAM" id="SSF53163">
    <property type="entry name" value="HybD-like"/>
    <property type="match status" value="1"/>
</dbReference>
<evidence type="ECO:0000256" key="1">
    <source>
        <dbReference type="ARBA" id="ARBA00006814"/>
    </source>
</evidence>
<reference evidence="5 7" key="1">
    <citation type="submission" date="2018-10" db="EMBL/GenBank/DDBJ databases">
        <title>Co-occurring genomic capacity for anaerobic methane metabolism and dissimilatory sulfite reduction discovered in the Korarchaeota.</title>
        <authorList>
            <person name="Mckay L.J."/>
            <person name="Dlakic M."/>
            <person name="Fields M.W."/>
            <person name="Delmont T.O."/>
            <person name="Eren A.M."/>
            <person name="Jay Z.J."/>
            <person name="Klingelsmith K.B."/>
            <person name="Rusch D.B."/>
            <person name="Inskeep W.P."/>
        </authorList>
    </citation>
    <scope>NUCLEOTIDE SEQUENCE [LARGE SCALE GENOMIC DNA]</scope>
    <source>
        <strain evidence="5 7">MDKW</strain>
    </source>
</reference>
<dbReference type="Gene3D" id="3.40.50.1450">
    <property type="entry name" value="HybD-like"/>
    <property type="match status" value="1"/>
</dbReference>
<dbReference type="InterPro" id="IPR000671">
    <property type="entry name" value="Peptidase_A31"/>
</dbReference>
<keyword evidence="4" id="KW-0378">Hydrolase</keyword>
<evidence type="ECO:0000313" key="5">
    <source>
        <dbReference type="EMBL" id="RSN74104.1"/>
    </source>
</evidence>
<comment type="caution">
    <text evidence="5">The sequence shown here is derived from an EMBL/GenBank/DDBJ whole genome shotgun (WGS) entry which is preliminary data.</text>
</comment>
<dbReference type="RefSeq" id="WP_125671605.1">
    <property type="nucleotide sequence ID" value="NZ_RCOS01000100.1"/>
</dbReference>
<accession>A0A429GJS4</accession>
<evidence type="ECO:0000256" key="3">
    <source>
        <dbReference type="ARBA" id="ARBA00022750"/>
    </source>
</evidence>
<dbReference type="PANTHER" id="PTHR30302:SF1">
    <property type="entry name" value="HYDROGENASE 2 MATURATION PROTEASE"/>
    <property type="match status" value="1"/>
</dbReference>
<evidence type="ECO:0000313" key="8">
    <source>
        <dbReference type="Proteomes" id="UP000316217"/>
    </source>
</evidence>
<evidence type="ECO:0000313" key="7">
    <source>
        <dbReference type="Proteomes" id="UP000277582"/>
    </source>
</evidence>
<dbReference type="EMBL" id="RXII01000019">
    <property type="protein sequence ID" value="RZN63284.1"/>
    <property type="molecule type" value="Genomic_DNA"/>
</dbReference>
<keyword evidence="3" id="KW-0064">Aspartyl protease</keyword>
<evidence type="ECO:0000313" key="6">
    <source>
        <dbReference type="EMBL" id="RZN63284.1"/>
    </source>
</evidence>